<evidence type="ECO:0000259" key="1">
    <source>
        <dbReference type="Pfam" id="PF14111"/>
    </source>
</evidence>
<comment type="caution">
    <text evidence="2">The sequence shown here is derived from an EMBL/GenBank/DDBJ whole genome shotgun (WGS) entry which is preliminary data.</text>
</comment>
<reference evidence="3" key="1">
    <citation type="journal article" date="2019" name="Gigascience">
        <title>De novo genome assembly of the endangered Acer yangbiense, a plant species with extremely small populations endemic to Yunnan Province, China.</title>
        <authorList>
            <person name="Yang J."/>
            <person name="Wariss H.M."/>
            <person name="Tao L."/>
            <person name="Zhang R."/>
            <person name="Yun Q."/>
            <person name="Hollingsworth P."/>
            <person name="Dao Z."/>
            <person name="Luo G."/>
            <person name="Guo H."/>
            <person name="Ma Y."/>
            <person name="Sun W."/>
        </authorList>
    </citation>
    <scope>NUCLEOTIDE SEQUENCE [LARGE SCALE GENOMIC DNA]</scope>
    <source>
        <strain evidence="3">cv. Malutang</strain>
    </source>
</reference>
<evidence type="ECO:0000313" key="3">
    <source>
        <dbReference type="Proteomes" id="UP000323000"/>
    </source>
</evidence>
<dbReference type="Pfam" id="PF14111">
    <property type="entry name" value="DUF4283"/>
    <property type="match status" value="1"/>
</dbReference>
<dbReference type="InterPro" id="IPR025558">
    <property type="entry name" value="DUF4283"/>
</dbReference>
<dbReference type="Proteomes" id="UP000323000">
    <property type="component" value="Chromosome 7"/>
</dbReference>
<dbReference type="OrthoDB" id="1938170at2759"/>
<dbReference type="InterPro" id="IPR040256">
    <property type="entry name" value="At4g02000-like"/>
</dbReference>
<keyword evidence="3" id="KW-1185">Reference proteome</keyword>
<name>A0A5C7HKQ3_9ROSI</name>
<dbReference type="PANTHER" id="PTHR31286:SF167">
    <property type="entry name" value="OS09G0268800 PROTEIN"/>
    <property type="match status" value="1"/>
</dbReference>
<evidence type="ECO:0000313" key="2">
    <source>
        <dbReference type="EMBL" id="TXG57474.1"/>
    </source>
</evidence>
<accession>A0A5C7HKQ3</accession>
<proteinExistence type="predicted"/>
<gene>
    <name evidence="2" type="ORF">EZV62_015303</name>
</gene>
<dbReference type="EMBL" id="VAHF01000007">
    <property type="protein sequence ID" value="TXG57474.1"/>
    <property type="molecule type" value="Genomic_DNA"/>
</dbReference>
<organism evidence="2 3">
    <name type="scientific">Acer yangbiense</name>
    <dbReference type="NCBI Taxonomy" id="1000413"/>
    <lineage>
        <taxon>Eukaryota</taxon>
        <taxon>Viridiplantae</taxon>
        <taxon>Streptophyta</taxon>
        <taxon>Embryophyta</taxon>
        <taxon>Tracheophyta</taxon>
        <taxon>Spermatophyta</taxon>
        <taxon>Magnoliopsida</taxon>
        <taxon>eudicotyledons</taxon>
        <taxon>Gunneridae</taxon>
        <taxon>Pentapetalae</taxon>
        <taxon>rosids</taxon>
        <taxon>malvids</taxon>
        <taxon>Sapindales</taxon>
        <taxon>Sapindaceae</taxon>
        <taxon>Hippocastanoideae</taxon>
        <taxon>Acereae</taxon>
        <taxon>Acer</taxon>
    </lineage>
</organism>
<feature type="domain" description="DUF4283" evidence="1">
    <location>
        <begin position="34"/>
        <end position="107"/>
    </location>
</feature>
<dbReference type="PANTHER" id="PTHR31286">
    <property type="entry name" value="GLYCINE-RICH CELL WALL STRUCTURAL PROTEIN 1.8-LIKE"/>
    <property type="match status" value="1"/>
</dbReference>
<protein>
    <recommendedName>
        <fullName evidence="1">DUF4283 domain-containing protein</fullName>
    </recommendedName>
</protein>
<sequence>MSAAELAGLYRNLSLADKDGDVLEIIEEAQLEGEEDVDRSLVGKVLSGKRVNREAFKTLIDQLWNPFGNVEVELIGENTFMFYFVNRDERNKFWQRGPWHFGKSLTVLEKPIGSRDVSKLGFNNTEFWVQIHDIPIMCMNRRNARWLAEQIGVVVEHPSDSRECWGKFMRVKVQIDISKPLKQ</sequence>
<dbReference type="AlphaFoldDB" id="A0A5C7HKQ3"/>